<organism evidence="15 16">
    <name type="scientific">Marinospirillum alkaliphilum DSM 21637</name>
    <dbReference type="NCBI Taxonomy" id="1122209"/>
    <lineage>
        <taxon>Bacteria</taxon>
        <taxon>Pseudomonadati</taxon>
        <taxon>Pseudomonadota</taxon>
        <taxon>Gammaproteobacteria</taxon>
        <taxon>Oceanospirillales</taxon>
        <taxon>Oceanospirillaceae</taxon>
        <taxon>Marinospirillum</taxon>
    </lineage>
</organism>
<evidence type="ECO:0000259" key="14">
    <source>
        <dbReference type="SMART" id="SM00563"/>
    </source>
</evidence>
<evidence type="ECO:0000256" key="12">
    <source>
        <dbReference type="ARBA" id="ARBA00023315"/>
    </source>
</evidence>
<evidence type="ECO:0000313" key="16">
    <source>
        <dbReference type="Proteomes" id="UP000182350"/>
    </source>
</evidence>
<keyword evidence="16" id="KW-1185">Reference proteome</keyword>
<dbReference type="CDD" id="cd07993">
    <property type="entry name" value="LPLAT_DHAPAT-like"/>
    <property type="match status" value="1"/>
</dbReference>
<reference evidence="15 16" key="1">
    <citation type="submission" date="2016-11" db="EMBL/GenBank/DDBJ databases">
        <authorList>
            <person name="Jaros S."/>
            <person name="Januszkiewicz K."/>
            <person name="Wedrychowicz H."/>
        </authorList>
    </citation>
    <scope>NUCLEOTIDE SEQUENCE [LARGE SCALE GENOMIC DNA]</scope>
    <source>
        <strain evidence="15 16">DSM 21637</strain>
    </source>
</reference>
<evidence type="ECO:0000256" key="8">
    <source>
        <dbReference type="ARBA" id="ARBA00022679"/>
    </source>
</evidence>
<keyword evidence="10" id="KW-0444">Lipid biosynthesis</keyword>
<dbReference type="PANTHER" id="PTHR12563">
    <property type="entry name" value="GLYCEROL-3-PHOSPHATE ACYLTRANSFERASE"/>
    <property type="match status" value="1"/>
</dbReference>
<evidence type="ECO:0000313" key="15">
    <source>
        <dbReference type="EMBL" id="SFX23530.1"/>
    </source>
</evidence>
<dbReference type="STRING" id="1122209.SAMN02745752_00930"/>
<dbReference type="InterPro" id="IPR002123">
    <property type="entry name" value="Plipid/glycerol_acylTrfase"/>
</dbReference>
<dbReference type="NCBIfam" id="TIGR03703">
    <property type="entry name" value="plsB"/>
    <property type="match status" value="1"/>
</dbReference>
<dbReference type="PIRSF" id="PIRSF500064">
    <property type="entry name" value="GPAT"/>
    <property type="match status" value="1"/>
</dbReference>
<keyword evidence="9" id="KW-0472">Membrane</keyword>
<protein>
    <recommendedName>
        <fullName evidence="6">Glycerol-3-phosphate acyltransferase</fullName>
        <ecNumber evidence="5">2.3.1.15</ecNumber>
    </recommendedName>
</protein>
<dbReference type="Proteomes" id="UP000182350">
    <property type="component" value="Unassembled WGS sequence"/>
</dbReference>
<keyword evidence="10" id="KW-0594">Phospholipid biosynthesis</keyword>
<dbReference type="InterPro" id="IPR028354">
    <property type="entry name" value="GPAT_PlsB"/>
</dbReference>
<evidence type="ECO:0000256" key="4">
    <source>
        <dbReference type="ARBA" id="ARBA00007937"/>
    </source>
</evidence>
<dbReference type="InterPro" id="IPR045520">
    <property type="entry name" value="GPAT/DHAPAT_C"/>
</dbReference>
<dbReference type="Pfam" id="PF01553">
    <property type="entry name" value="Acyltransferase"/>
    <property type="match status" value="1"/>
</dbReference>
<evidence type="ECO:0000256" key="5">
    <source>
        <dbReference type="ARBA" id="ARBA00013113"/>
    </source>
</evidence>
<evidence type="ECO:0000256" key="6">
    <source>
        <dbReference type="ARBA" id="ARBA00013432"/>
    </source>
</evidence>
<dbReference type="AlphaFoldDB" id="A0A1K1VEG5"/>
<dbReference type="InterPro" id="IPR041728">
    <property type="entry name" value="GPAT/DHAPAT_LPLAT"/>
</dbReference>
<dbReference type="OrthoDB" id="335193at2"/>
<dbReference type="SMART" id="SM00563">
    <property type="entry name" value="PlsC"/>
    <property type="match status" value="1"/>
</dbReference>
<dbReference type="GO" id="GO:0004366">
    <property type="term" value="F:glycerol-3-phosphate O-acyltransferase activity"/>
    <property type="evidence" value="ECO:0007669"/>
    <property type="project" value="UniProtKB-EC"/>
</dbReference>
<dbReference type="SUPFAM" id="SSF69593">
    <property type="entry name" value="Glycerol-3-phosphate (1)-acyltransferase"/>
    <property type="match status" value="1"/>
</dbReference>
<comment type="similarity">
    <text evidence="4">Belongs to the GPAT/DAPAT family.</text>
</comment>
<proteinExistence type="inferred from homology"/>
<evidence type="ECO:0000256" key="11">
    <source>
        <dbReference type="ARBA" id="ARBA00023264"/>
    </source>
</evidence>
<dbReference type="NCBIfam" id="NF003441">
    <property type="entry name" value="PRK04974.1"/>
    <property type="match status" value="1"/>
</dbReference>
<keyword evidence="8 15" id="KW-0808">Transferase</keyword>
<dbReference type="GO" id="GO:0006631">
    <property type="term" value="P:fatty acid metabolic process"/>
    <property type="evidence" value="ECO:0007669"/>
    <property type="project" value="TreeGrafter"/>
</dbReference>
<keyword evidence="12 15" id="KW-0012">Acyltransferase</keyword>
<dbReference type="UniPathway" id="UPA00557">
    <property type="reaction ID" value="UER00612"/>
</dbReference>
<dbReference type="RefSeq" id="WP_072325308.1">
    <property type="nucleotide sequence ID" value="NZ_FPJW01000002.1"/>
</dbReference>
<keyword evidence="7" id="KW-1003">Cell membrane</keyword>
<gene>
    <name evidence="15" type="ORF">SAMN02745752_00930</name>
</gene>
<evidence type="ECO:0000256" key="1">
    <source>
        <dbReference type="ARBA" id="ARBA00004413"/>
    </source>
</evidence>
<dbReference type="PANTHER" id="PTHR12563:SF17">
    <property type="entry name" value="DIHYDROXYACETONE PHOSPHATE ACYLTRANSFERASE"/>
    <property type="match status" value="1"/>
</dbReference>
<dbReference type="InterPro" id="IPR022284">
    <property type="entry name" value="GPAT/DHAPAT"/>
</dbReference>
<sequence length="809" mass="91644">MFKSIIRPLTLPFQLLVHGALKLLLKLLVKPHFTAPDIASNPALPVFYVMDQYSLTETLLLSKLMQKAGLPGIQSLPLGSENFSINLLCLQRAPGLGKAFLGPQTTGDLERFWQVLQAQPTSDVLVIPVSFFWGRAPGREEPLLKLLTAQRWGLMGGLHRLLAILLHGRQLWVETGQPIQVRKLMDQQTLMARGANHAAEKSRRLLQLYFRRVRTRVLGPDLSHRRTLVNSLMASPALREAIRQATAEGKIHKPREQALKYINEIASSVSYPVLLILDRLLSRLWTRLYDGVRVTGLDAIKTRAGHYTLVYLPCHRSHIDYLLLSYVLFRHGLMPPHIAAGINLNMPVIGPLLRRGGAFFMRRSFRDNPLYAAVFNEYFCHLLAQGHPVEYFVEGGRSRTGRTLPPRPGMLSMTLKAAQRGTRKPLLLVPVYLGYEKVLEGNTYLSELRGKSKKKESPLDLLRVLNSLRQYFGRVDVSFGEPLALDNLSTTNQATHQDAVNQLSHMVACSINQAATLNRVNLVALALLASPHRAMEANNLLAQMQTLQQLASMQGVHKLPEDQPQDWLDATERLGFIERMEHPLGDLYRCQEQQGILLTWYRNNSLHLFALPALVAFLFTHQKNLTTETLQQQAGMVYPLLAEELFLPWPVDKLNAQLNQTLEQLQQIGLLELGTSGEWLRPAEHLPGCMRLRLLGSLVQPMLERYYLLLALLERHGSGHLDHKQLVALTQQMAQRLAVLQGLNSPEYSDSRLFEQALQQLMAQGWVQEDEQQQLIFTDQLLEITRRGRQVFDPQLRHSLLSLTLHHSL</sequence>
<evidence type="ECO:0000256" key="10">
    <source>
        <dbReference type="ARBA" id="ARBA00023209"/>
    </source>
</evidence>
<name>A0A1K1VEG5_9GAMM</name>
<evidence type="ECO:0000256" key="2">
    <source>
        <dbReference type="ARBA" id="ARBA00004765"/>
    </source>
</evidence>
<dbReference type="EC" id="2.3.1.15" evidence="5"/>
<comment type="catalytic activity">
    <reaction evidence="13">
        <text>sn-glycerol 3-phosphate + an acyl-CoA = a 1-acyl-sn-glycero-3-phosphate + CoA</text>
        <dbReference type="Rhea" id="RHEA:15325"/>
        <dbReference type="ChEBI" id="CHEBI:57287"/>
        <dbReference type="ChEBI" id="CHEBI:57597"/>
        <dbReference type="ChEBI" id="CHEBI:57970"/>
        <dbReference type="ChEBI" id="CHEBI:58342"/>
        <dbReference type="EC" id="2.3.1.15"/>
    </reaction>
</comment>
<comment type="subcellular location">
    <subcellularLocation>
        <location evidence="1">Cell membrane</location>
        <topology evidence="1">Peripheral membrane protein</topology>
        <orientation evidence="1">Cytoplasmic side</orientation>
    </subcellularLocation>
</comment>
<comment type="pathway">
    <text evidence="2">Phospholipid metabolism; CDP-diacylglycerol biosynthesis; CDP-diacylglycerol from sn-glycerol 3-phosphate: step 1/3.</text>
</comment>
<keyword evidence="10" id="KW-0443">Lipid metabolism</keyword>
<accession>A0A1K1VEG5</accession>
<evidence type="ECO:0000256" key="9">
    <source>
        <dbReference type="ARBA" id="ARBA00023136"/>
    </source>
</evidence>
<dbReference type="EMBL" id="FPJW01000002">
    <property type="protein sequence ID" value="SFX23530.1"/>
    <property type="molecule type" value="Genomic_DNA"/>
</dbReference>
<dbReference type="GO" id="GO:0016024">
    <property type="term" value="P:CDP-diacylglycerol biosynthetic process"/>
    <property type="evidence" value="ECO:0007669"/>
    <property type="project" value="UniProtKB-UniPathway"/>
</dbReference>
<dbReference type="PIRSF" id="PIRSF000437">
    <property type="entry name" value="GPAT_DHAPAT"/>
    <property type="match status" value="1"/>
</dbReference>
<dbReference type="GO" id="GO:0005886">
    <property type="term" value="C:plasma membrane"/>
    <property type="evidence" value="ECO:0007669"/>
    <property type="project" value="UniProtKB-SubCell"/>
</dbReference>
<feature type="domain" description="Phospholipid/glycerol acyltransferase" evidence="14">
    <location>
        <begin position="309"/>
        <end position="436"/>
    </location>
</feature>
<keyword evidence="11" id="KW-1208">Phospholipid metabolism</keyword>
<evidence type="ECO:0000256" key="13">
    <source>
        <dbReference type="ARBA" id="ARBA00048427"/>
    </source>
</evidence>
<evidence type="ECO:0000256" key="3">
    <source>
        <dbReference type="ARBA" id="ARBA00005189"/>
    </source>
</evidence>
<dbReference type="Pfam" id="PF19277">
    <property type="entry name" value="GPAT_C"/>
    <property type="match status" value="1"/>
</dbReference>
<evidence type="ECO:0000256" key="7">
    <source>
        <dbReference type="ARBA" id="ARBA00022475"/>
    </source>
</evidence>
<comment type="pathway">
    <text evidence="3">Lipid metabolism.</text>
</comment>